<dbReference type="InterPro" id="IPR002881">
    <property type="entry name" value="DUF58"/>
</dbReference>
<protein>
    <recommendedName>
        <fullName evidence="2">DUF58 domain-containing protein</fullName>
    </recommendedName>
</protein>
<proteinExistence type="predicted"/>
<evidence type="ECO:0000259" key="2">
    <source>
        <dbReference type="Pfam" id="PF01882"/>
    </source>
</evidence>
<organism evidence="3 4">
    <name type="scientific">Nocardioides scoriae</name>
    <dbReference type="NCBI Taxonomy" id="642780"/>
    <lineage>
        <taxon>Bacteria</taxon>
        <taxon>Bacillati</taxon>
        <taxon>Actinomycetota</taxon>
        <taxon>Actinomycetes</taxon>
        <taxon>Propionibacteriales</taxon>
        <taxon>Nocardioidaceae</taxon>
        <taxon>Nocardioides</taxon>
    </lineage>
</organism>
<dbReference type="RefSeq" id="WP_091725022.1">
    <property type="nucleotide sequence ID" value="NZ_LT629757.1"/>
</dbReference>
<dbReference type="AlphaFoldDB" id="A0A1H1L7D9"/>
<name>A0A1H1L7D9_9ACTN</name>
<dbReference type="EMBL" id="LT629757">
    <property type="protein sequence ID" value="SDR70260.1"/>
    <property type="molecule type" value="Genomic_DNA"/>
</dbReference>
<feature type="transmembrane region" description="Helical" evidence="1">
    <location>
        <begin position="31"/>
        <end position="48"/>
    </location>
</feature>
<dbReference type="PANTHER" id="PTHR34351:SF1">
    <property type="entry name" value="SLR1927 PROTEIN"/>
    <property type="match status" value="1"/>
</dbReference>
<reference evidence="4" key="1">
    <citation type="submission" date="2016-10" db="EMBL/GenBank/DDBJ databases">
        <authorList>
            <person name="Varghese N."/>
            <person name="Submissions S."/>
        </authorList>
    </citation>
    <scope>NUCLEOTIDE SEQUENCE [LARGE SCALE GENOMIC DNA]</scope>
    <source>
        <strain evidence="4">DSM 22127</strain>
    </source>
</reference>
<feature type="domain" description="DUF58" evidence="2">
    <location>
        <begin position="197"/>
        <end position="281"/>
    </location>
</feature>
<dbReference type="Proteomes" id="UP000198859">
    <property type="component" value="Chromosome I"/>
</dbReference>
<keyword evidence="1" id="KW-0472">Membrane</keyword>
<evidence type="ECO:0000313" key="4">
    <source>
        <dbReference type="Proteomes" id="UP000198859"/>
    </source>
</evidence>
<sequence>MRDLTVRGRCFLAAGLAAVICGVQIGERDFVRIGLLALAVPLVAWVLVRRSERRVWVRRDLSSLRVEAGDTAQVQVELGPQGRRRTGVLLVEETLPEALGAGHQFLVDPLEAGGRTTLHYALHARQRGRYPVGPLHLHVSDPLGMADLDEELDSSATLLVTPRTEALPRIALTGRWAGAGENRARELLGGGSPDTTIREYRLGDDLRRIHWPTSARTSELMVRREEQEWQLRCTLLLDHRRRSHRGRGAASSLEAAVSAAASVLRHLTAQGFEVRLVTAAGRAGSPGWHQGDRGVGLQQQLERLAVLGAGTEEQLATDWVDETQHGGMLVAVLGHLDDGDRRTLAGLASAGDAAYAVVLDVAGWERHAPTHGAGLTHHHASAGPATTDLRLGGWKAATLTRDGSLPAAWQELGR</sequence>
<evidence type="ECO:0000313" key="3">
    <source>
        <dbReference type="EMBL" id="SDR70260.1"/>
    </source>
</evidence>
<dbReference type="Pfam" id="PF01882">
    <property type="entry name" value="DUF58"/>
    <property type="match status" value="1"/>
</dbReference>
<keyword evidence="4" id="KW-1185">Reference proteome</keyword>
<accession>A0A1H1L7D9</accession>
<dbReference type="OrthoDB" id="9812729at2"/>
<gene>
    <name evidence="3" type="ORF">SAMN04488570_0075</name>
</gene>
<dbReference type="STRING" id="642780.SAMN04488570_0075"/>
<evidence type="ECO:0000256" key="1">
    <source>
        <dbReference type="SAM" id="Phobius"/>
    </source>
</evidence>
<dbReference type="PANTHER" id="PTHR34351">
    <property type="entry name" value="SLR1927 PROTEIN-RELATED"/>
    <property type="match status" value="1"/>
</dbReference>
<keyword evidence="1" id="KW-1133">Transmembrane helix</keyword>
<keyword evidence="1" id="KW-0812">Transmembrane</keyword>